<gene>
    <name evidence="1" type="ORF">F4556_000844</name>
</gene>
<dbReference type="AlphaFoldDB" id="A0A7W7S7J7"/>
<proteinExistence type="predicted"/>
<keyword evidence="2" id="KW-1185">Reference proteome</keyword>
<dbReference type="RefSeq" id="WP_184911696.1">
    <property type="nucleotide sequence ID" value="NZ_JACHJR010000001.1"/>
</dbReference>
<evidence type="ECO:0000313" key="2">
    <source>
        <dbReference type="Proteomes" id="UP000573327"/>
    </source>
</evidence>
<organism evidence="1 2">
    <name type="scientific">Kitasatospora gansuensis</name>
    <dbReference type="NCBI Taxonomy" id="258050"/>
    <lineage>
        <taxon>Bacteria</taxon>
        <taxon>Bacillati</taxon>
        <taxon>Actinomycetota</taxon>
        <taxon>Actinomycetes</taxon>
        <taxon>Kitasatosporales</taxon>
        <taxon>Streptomycetaceae</taxon>
        <taxon>Kitasatospora</taxon>
    </lineage>
</organism>
<dbReference type="InterPro" id="IPR009057">
    <property type="entry name" value="Homeodomain-like_sf"/>
</dbReference>
<accession>A0A7W7S7J7</accession>
<reference evidence="1 2" key="1">
    <citation type="submission" date="2020-08" db="EMBL/GenBank/DDBJ databases">
        <title>Sequencing the genomes of 1000 actinobacteria strains.</title>
        <authorList>
            <person name="Klenk H.-P."/>
        </authorList>
    </citation>
    <scope>NUCLEOTIDE SEQUENCE [LARGE SCALE GENOMIC DNA]</scope>
    <source>
        <strain evidence="1 2">DSM 44786</strain>
    </source>
</reference>
<evidence type="ECO:0000313" key="1">
    <source>
        <dbReference type="EMBL" id="MBB4945309.1"/>
    </source>
</evidence>
<dbReference type="Proteomes" id="UP000573327">
    <property type="component" value="Unassembled WGS sequence"/>
</dbReference>
<comment type="caution">
    <text evidence="1">The sequence shown here is derived from an EMBL/GenBank/DDBJ whole genome shotgun (WGS) entry which is preliminary data.</text>
</comment>
<sequence>MARTVRTVSKTTSFDLTAAERSALEGLAQRPTAMGMRAKIVLASAGQGKAAKPVPVDTVLAELNASRDSVNKWRKRFLTERLAGLSEELRAGGPRTVTDEQIAKVIAETLGRKPRLGTQWSARELAERAGVSQQTVSKVWRAFDLAPQRTEAVTLATDPLAMDRAHDVVGLYLAPPERALVVCVDENRHSATGYAGNPDRGLAEALETTNGQVVGSLHRRHRAVEFRKFLEGLEATVPAGLQVHLICDSYATHKAPTVKNWLLAHPRFQLHFTGTGPAWTELAARWLAALRTTDTALAQQVRDWTGTLGATETETEEEPASFAWTKDTAAIQQALGG</sequence>
<dbReference type="EMBL" id="JACHJR010000001">
    <property type="protein sequence ID" value="MBB4945309.1"/>
    <property type="molecule type" value="Genomic_DNA"/>
</dbReference>
<dbReference type="SUPFAM" id="SSF46689">
    <property type="entry name" value="Homeodomain-like"/>
    <property type="match status" value="1"/>
</dbReference>
<dbReference type="Pfam" id="PF13565">
    <property type="entry name" value="HTH_32"/>
    <property type="match status" value="1"/>
</dbReference>
<protein>
    <submittedName>
        <fullName evidence="1">Transposase</fullName>
    </submittedName>
</protein>
<name>A0A7W7S7J7_9ACTN</name>